<evidence type="ECO:0000313" key="1">
    <source>
        <dbReference type="EMBL" id="QJA85630.1"/>
    </source>
</evidence>
<proteinExistence type="predicted"/>
<gene>
    <name evidence="1" type="ORF">MM415B02197_0016</name>
</gene>
<dbReference type="Pfam" id="PF25209">
    <property type="entry name" value="Phage_capsid_4"/>
    <property type="match status" value="1"/>
</dbReference>
<dbReference type="AlphaFoldDB" id="A0A6M3KUT9"/>
<reference evidence="1" key="1">
    <citation type="submission" date="2020-03" db="EMBL/GenBank/DDBJ databases">
        <title>The deep terrestrial virosphere.</title>
        <authorList>
            <person name="Holmfeldt K."/>
            <person name="Nilsson E."/>
            <person name="Simone D."/>
            <person name="Lopez-Fernandez M."/>
            <person name="Wu X."/>
            <person name="de Brujin I."/>
            <person name="Lundin D."/>
            <person name="Andersson A."/>
            <person name="Bertilsson S."/>
            <person name="Dopson M."/>
        </authorList>
    </citation>
    <scope>NUCLEOTIDE SEQUENCE</scope>
    <source>
        <strain evidence="1">MM415B02197</strain>
    </source>
</reference>
<protein>
    <submittedName>
        <fullName evidence="1">Putative structural protein</fullName>
    </submittedName>
</protein>
<organism evidence="1">
    <name type="scientific">viral metagenome</name>
    <dbReference type="NCBI Taxonomy" id="1070528"/>
    <lineage>
        <taxon>unclassified sequences</taxon>
        <taxon>metagenomes</taxon>
        <taxon>organismal metagenomes</taxon>
    </lineage>
</organism>
<name>A0A6M3KUT9_9ZZZZ</name>
<sequence length="378" mass="41807">MELKELVEGWEGYNSIRTAKKRTDHDERLLEVVNLLTNKEGYASHKREYLLREAMTTSDFPYLFGEVLDRQLLAGFKDTPQVMPRICRPGRVKDFRTVHRYEISDGDQRLEKVAEKGEYLASDRDEAKYYYAISKYGRQFDISWEAIISDDLGALRDTPMRFAKAARRAEEYFLTSLFMDTNGPLDAVFSVARGGAAVAATPLTIGNLETGVEAMAAYTDQGASPILNRPKFLMIPPALEFTARQILTSATKMWIQGATTLAAAPDVARPMSNVISQYGLEILINPWIPIVAATGTVGATSWYLFSDPGDIPAAEFGLLTGHESPELFMKGSNQTRVGGGDASPMDGDFETDNIFYKVRHCFGGCVLSGRAGYASDGQ</sequence>
<dbReference type="EMBL" id="MT142585">
    <property type="protein sequence ID" value="QJA85630.1"/>
    <property type="molecule type" value="Genomic_DNA"/>
</dbReference>
<accession>A0A6M3KUT9</accession>